<name>A0A9N9IA29_9GLOM</name>
<evidence type="ECO:0000256" key="1">
    <source>
        <dbReference type="SAM" id="MobiDB-lite"/>
    </source>
</evidence>
<dbReference type="EMBL" id="CAJVQA010013857">
    <property type="protein sequence ID" value="CAG8727351.1"/>
    <property type="molecule type" value="Genomic_DNA"/>
</dbReference>
<comment type="caution">
    <text evidence="2">The sequence shown here is derived from an EMBL/GenBank/DDBJ whole genome shotgun (WGS) entry which is preliminary data.</text>
</comment>
<dbReference type="OrthoDB" id="440676at2759"/>
<proteinExistence type="predicted"/>
<dbReference type="PANTHER" id="PTHR15272:SF0">
    <property type="entry name" value="CHROMATIN ASSEMBLY FACTOR 1 SUBUNIT A"/>
    <property type="match status" value="1"/>
</dbReference>
<organism evidence="2 3">
    <name type="scientific">Cetraspora pellucida</name>
    <dbReference type="NCBI Taxonomy" id="1433469"/>
    <lineage>
        <taxon>Eukaryota</taxon>
        <taxon>Fungi</taxon>
        <taxon>Fungi incertae sedis</taxon>
        <taxon>Mucoromycota</taxon>
        <taxon>Glomeromycotina</taxon>
        <taxon>Glomeromycetes</taxon>
        <taxon>Diversisporales</taxon>
        <taxon>Gigasporaceae</taxon>
        <taxon>Cetraspora</taxon>
    </lineage>
</organism>
<feature type="compositionally biased region" description="Basic and acidic residues" evidence="1">
    <location>
        <begin position="317"/>
        <end position="328"/>
    </location>
</feature>
<dbReference type="GO" id="GO:0033186">
    <property type="term" value="C:CAF-1 complex"/>
    <property type="evidence" value="ECO:0007669"/>
    <property type="project" value="TreeGrafter"/>
</dbReference>
<feature type="compositionally biased region" description="Basic and acidic residues" evidence="1">
    <location>
        <begin position="341"/>
        <end position="350"/>
    </location>
</feature>
<gene>
    <name evidence="2" type="ORF">CPELLU_LOCUS13260</name>
</gene>
<dbReference type="AlphaFoldDB" id="A0A9N9IA29"/>
<keyword evidence="3" id="KW-1185">Reference proteome</keyword>
<dbReference type="GO" id="GO:0005634">
    <property type="term" value="C:nucleus"/>
    <property type="evidence" value="ECO:0007669"/>
    <property type="project" value="TreeGrafter"/>
</dbReference>
<dbReference type="Proteomes" id="UP000789759">
    <property type="component" value="Unassembled WGS sequence"/>
</dbReference>
<protein>
    <submittedName>
        <fullName evidence="2">23921_t:CDS:1</fullName>
    </submittedName>
</protein>
<evidence type="ECO:0000313" key="3">
    <source>
        <dbReference type="Proteomes" id="UP000789759"/>
    </source>
</evidence>
<dbReference type="PANTHER" id="PTHR15272">
    <property type="entry name" value="CHROMATIN ASSEMBLY FACTOR 1 SUBUNIT A CAF-1 SUBUNIT A"/>
    <property type="match status" value="1"/>
</dbReference>
<accession>A0A9N9IA29</accession>
<reference evidence="2" key="1">
    <citation type="submission" date="2021-06" db="EMBL/GenBank/DDBJ databases">
        <authorList>
            <person name="Kallberg Y."/>
            <person name="Tangrot J."/>
            <person name="Rosling A."/>
        </authorList>
    </citation>
    <scope>NUCLEOTIDE SEQUENCE</scope>
    <source>
        <strain evidence="2">FL966</strain>
    </source>
</reference>
<sequence>MPRKSIENSNASLLKFFSPVRKDTTKNDKPDCAILQVTSSAPFNTYFLPFNVTKTMTMAPVNRFQHPVAPNFAEMVFGNTRNNDSNSENLLCNPSIPQKTKESEKYIREFLSTVRPELLKKRGTKTLVSAKEIILQTNHEPLKMDIDDDNNNGCESMDWSIRSGTATKECSFVSVSEMPVDDLSSLFRDKKKIWMKLLQFEENYRPPYYGIDDDGWIVPTGYLSEDEMIEEADESASVTSSESSPFIKKRAGNYKEYNQAIIEPSRPLIIGPILEESPGDSNHQLAEYSIKFLNANIILPYNPFAVPITNKRKAKDSNIEDTYDKEQLPNKSRSKGKSNQKNKDQVKSNEVKPTANIVNDNVMVTFNCTS</sequence>
<dbReference type="GO" id="GO:0006334">
    <property type="term" value="P:nucleosome assembly"/>
    <property type="evidence" value="ECO:0007669"/>
    <property type="project" value="TreeGrafter"/>
</dbReference>
<feature type="region of interest" description="Disordered" evidence="1">
    <location>
        <begin position="317"/>
        <end position="354"/>
    </location>
</feature>
<evidence type="ECO:0000313" key="2">
    <source>
        <dbReference type="EMBL" id="CAG8727351.1"/>
    </source>
</evidence>